<evidence type="ECO:0000256" key="3">
    <source>
        <dbReference type="ARBA" id="ARBA00022801"/>
    </source>
</evidence>
<keyword evidence="2" id="KW-0808">Transferase</keyword>
<dbReference type="PANTHER" id="PTHR13943:SF77">
    <property type="entry name" value="LRAT DOMAIN-CONTAINING PROTEIN"/>
    <property type="match status" value="1"/>
</dbReference>
<dbReference type="Proteomes" id="UP000095287">
    <property type="component" value="Unplaced"/>
</dbReference>
<dbReference type="WBParaSite" id="L893_g23847.t1">
    <property type="protein sequence ID" value="L893_g23847.t1"/>
    <property type="gene ID" value="L893_g23847"/>
</dbReference>
<evidence type="ECO:0000256" key="1">
    <source>
        <dbReference type="ARBA" id="ARBA00007824"/>
    </source>
</evidence>
<dbReference type="InterPro" id="IPR007053">
    <property type="entry name" value="LRAT_dom"/>
</dbReference>
<keyword evidence="5" id="KW-0472">Membrane</keyword>
<accession>A0A1I7Z892</accession>
<sequence length="226" mass="25172">MGMVPNELTSRWLSGEELAPFLELGDLVEFRQLAPFLELGDLVEFRRVLRERHHVYAHWAIYIGLIDEKHRVIHLSNGESDFGVDLDVMPKAALTAKLTNQNQVTVRGDEFLLVADGDLCRINNSLDRVIKPFPPPIVRERAVQSLGKGDYSVFLNNCEHFAKWARYGSAESNQATLAKSVILGSAALAVTGSIPAGLTATVCGLGLSYLSKRARRYFSFIPQVFR</sequence>
<name>A0A1I7Z892_9BILA</name>
<organism evidence="7 8">
    <name type="scientific">Steinernema glaseri</name>
    <dbReference type="NCBI Taxonomy" id="37863"/>
    <lineage>
        <taxon>Eukaryota</taxon>
        <taxon>Metazoa</taxon>
        <taxon>Ecdysozoa</taxon>
        <taxon>Nematoda</taxon>
        <taxon>Chromadorea</taxon>
        <taxon>Rhabditida</taxon>
        <taxon>Tylenchina</taxon>
        <taxon>Panagrolaimomorpha</taxon>
        <taxon>Strongyloidoidea</taxon>
        <taxon>Steinernematidae</taxon>
        <taxon>Steinernema</taxon>
    </lineage>
</organism>
<dbReference type="AlphaFoldDB" id="A0A1I7Z892"/>
<feature type="transmembrane region" description="Helical" evidence="5">
    <location>
        <begin position="181"/>
        <end position="210"/>
    </location>
</feature>
<dbReference type="Pfam" id="PF04970">
    <property type="entry name" value="LRAT"/>
    <property type="match status" value="1"/>
</dbReference>
<evidence type="ECO:0000256" key="2">
    <source>
        <dbReference type="ARBA" id="ARBA00022679"/>
    </source>
</evidence>
<dbReference type="Gene3D" id="3.90.1720.10">
    <property type="entry name" value="endopeptidase domain like (from Nostoc punctiforme)"/>
    <property type="match status" value="1"/>
</dbReference>
<feature type="domain" description="LRAT" evidence="6">
    <location>
        <begin position="48"/>
        <end position="174"/>
    </location>
</feature>
<evidence type="ECO:0000313" key="7">
    <source>
        <dbReference type="Proteomes" id="UP000095287"/>
    </source>
</evidence>
<evidence type="ECO:0000259" key="6">
    <source>
        <dbReference type="PROSITE" id="PS51934"/>
    </source>
</evidence>
<comment type="similarity">
    <text evidence="1">Belongs to the H-rev107 family.</text>
</comment>
<dbReference type="GO" id="GO:0016410">
    <property type="term" value="F:N-acyltransferase activity"/>
    <property type="evidence" value="ECO:0007669"/>
    <property type="project" value="TreeGrafter"/>
</dbReference>
<keyword evidence="4" id="KW-0443">Lipid metabolism</keyword>
<dbReference type="GO" id="GO:0004623">
    <property type="term" value="F:phospholipase A2 activity"/>
    <property type="evidence" value="ECO:0007669"/>
    <property type="project" value="TreeGrafter"/>
</dbReference>
<keyword evidence="3" id="KW-0378">Hydrolase</keyword>
<evidence type="ECO:0000256" key="4">
    <source>
        <dbReference type="ARBA" id="ARBA00023098"/>
    </source>
</evidence>
<dbReference type="PROSITE" id="PS51934">
    <property type="entry name" value="LRAT"/>
    <property type="match status" value="1"/>
</dbReference>
<keyword evidence="5" id="KW-0812">Transmembrane</keyword>
<dbReference type="GO" id="GO:0005737">
    <property type="term" value="C:cytoplasm"/>
    <property type="evidence" value="ECO:0007669"/>
    <property type="project" value="TreeGrafter"/>
</dbReference>
<dbReference type="InterPro" id="IPR051496">
    <property type="entry name" value="H-rev107_PLA/AT"/>
</dbReference>
<dbReference type="GO" id="GO:0008970">
    <property type="term" value="F:phospholipase A1 activity"/>
    <property type="evidence" value="ECO:0007669"/>
    <property type="project" value="TreeGrafter"/>
</dbReference>
<dbReference type="GO" id="GO:0070292">
    <property type="term" value="P:N-acylphosphatidylethanolamine metabolic process"/>
    <property type="evidence" value="ECO:0007669"/>
    <property type="project" value="TreeGrafter"/>
</dbReference>
<dbReference type="PANTHER" id="PTHR13943">
    <property type="entry name" value="HRAS-LIKE SUPPRESSOR - RELATED"/>
    <property type="match status" value="1"/>
</dbReference>
<keyword evidence="5" id="KW-1133">Transmembrane helix</keyword>
<evidence type="ECO:0000313" key="8">
    <source>
        <dbReference type="WBParaSite" id="L893_g23847.t1"/>
    </source>
</evidence>
<reference evidence="8" key="1">
    <citation type="submission" date="2016-11" db="UniProtKB">
        <authorList>
            <consortium name="WormBaseParasite"/>
        </authorList>
    </citation>
    <scope>IDENTIFICATION</scope>
</reference>
<protein>
    <submittedName>
        <fullName evidence="8">LRAT domain-containing protein</fullName>
    </submittedName>
</protein>
<proteinExistence type="inferred from homology"/>
<keyword evidence="7" id="KW-1185">Reference proteome</keyword>
<evidence type="ECO:0000256" key="5">
    <source>
        <dbReference type="SAM" id="Phobius"/>
    </source>
</evidence>